<evidence type="ECO:0000313" key="3">
    <source>
        <dbReference type="EMBL" id="KIH52566.1"/>
    </source>
</evidence>
<organism evidence="3 4">
    <name type="scientific">Ancylostoma duodenale</name>
    <dbReference type="NCBI Taxonomy" id="51022"/>
    <lineage>
        <taxon>Eukaryota</taxon>
        <taxon>Metazoa</taxon>
        <taxon>Ecdysozoa</taxon>
        <taxon>Nematoda</taxon>
        <taxon>Chromadorea</taxon>
        <taxon>Rhabditida</taxon>
        <taxon>Rhabditina</taxon>
        <taxon>Rhabditomorpha</taxon>
        <taxon>Strongyloidea</taxon>
        <taxon>Ancylostomatidae</taxon>
        <taxon>Ancylostomatinae</taxon>
        <taxon>Ancylostoma</taxon>
    </lineage>
</organism>
<protein>
    <recommendedName>
        <fullName evidence="1 2">EGF-like domain-containing protein</fullName>
    </recommendedName>
</protein>
<keyword evidence="4" id="KW-1185">Reference proteome</keyword>
<feature type="domain" description="EGF-like" evidence="1 2">
    <location>
        <begin position="29"/>
        <end position="40"/>
    </location>
</feature>
<dbReference type="InterPro" id="IPR000742">
    <property type="entry name" value="EGF"/>
</dbReference>
<proteinExistence type="predicted"/>
<reference evidence="3 4" key="1">
    <citation type="submission" date="2013-12" db="EMBL/GenBank/DDBJ databases">
        <title>Draft genome of the parsitic nematode Ancylostoma duodenale.</title>
        <authorList>
            <person name="Mitreva M."/>
        </authorList>
    </citation>
    <scope>NUCLEOTIDE SEQUENCE [LARGE SCALE GENOMIC DNA]</scope>
    <source>
        <strain evidence="3 4">Zhejiang</strain>
    </source>
</reference>
<evidence type="ECO:0000313" key="4">
    <source>
        <dbReference type="Proteomes" id="UP000054047"/>
    </source>
</evidence>
<dbReference type="EMBL" id="KN743349">
    <property type="protein sequence ID" value="KIH52566.1"/>
    <property type="molecule type" value="Genomic_DNA"/>
</dbReference>
<dbReference type="Proteomes" id="UP000054047">
    <property type="component" value="Unassembled WGS sequence"/>
</dbReference>
<evidence type="ECO:0000259" key="2">
    <source>
        <dbReference type="PROSITE" id="PS01186"/>
    </source>
</evidence>
<sequence length="94" mass="10693">MEHQEKCNDKNPAICANGGFPHPRECSKCVCPSGYGGDLCDQRPADGCGSELKAEPHWKTLTDLMMNVRAENYLDGYEKCHYWIKVRINEIEMD</sequence>
<dbReference type="PROSITE" id="PS01186">
    <property type="entry name" value="EGF_2"/>
    <property type="match status" value="1"/>
</dbReference>
<evidence type="ECO:0000259" key="1">
    <source>
        <dbReference type="PROSITE" id="PS00022"/>
    </source>
</evidence>
<gene>
    <name evidence="3" type="ORF">ANCDUO_17331</name>
</gene>
<dbReference type="OrthoDB" id="5862190at2759"/>
<dbReference type="AlphaFoldDB" id="A0A0C2G658"/>
<name>A0A0C2G658_9BILA</name>
<dbReference type="PROSITE" id="PS00022">
    <property type="entry name" value="EGF_1"/>
    <property type="match status" value="1"/>
</dbReference>
<accession>A0A0C2G658</accession>